<keyword evidence="4" id="KW-0456">Lyase</keyword>
<dbReference type="Pfam" id="PF04828">
    <property type="entry name" value="GFA"/>
    <property type="match status" value="1"/>
</dbReference>
<sequence length="156" mass="17789">MDDRPRTMTSKPTRVDRGHCFCGAVTAEFSGDPFWICFDHDDDCRRAIGSPLTIWIGYRPDQLKWLGPKPKTFSKTRGVVRSFCSECGTSIGYTDEGLPNESYISIGFMDAPENFHPQAQAYWEMRLPFIKMDDGLPRVDGYTRARDPTLGNPRDR</sequence>
<keyword evidence="2" id="KW-0479">Metal-binding</keyword>
<name>A0ABV1Z016_9HYPH</name>
<dbReference type="EMBL" id="JAMYQB010000010">
    <property type="protein sequence ID" value="MER9405307.1"/>
    <property type="molecule type" value="Genomic_DNA"/>
</dbReference>
<dbReference type="Proteomes" id="UP001433071">
    <property type="component" value="Unassembled WGS sequence"/>
</dbReference>
<comment type="caution">
    <text evidence="6">The sequence shown here is derived from an EMBL/GenBank/DDBJ whole genome shotgun (WGS) entry which is preliminary data.</text>
</comment>
<dbReference type="SUPFAM" id="SSF51316">
    <property type="entry name" value="Mss4-like"/>
    <property type="match status" value="1"/>
</dbReference>
<dbReference type="InterPro" id="IPR006913">
    <property type="entry name" value="CENP-V/GFA"/>
</dbReference>
<evidence type="ECO:0000256" key="1">
    <source>
        <dbReference type="ARBA" id="ARBA00005495"/>
    </source>
</evidence>
<protein>
    <submittedName>
        <fullName evidence="6">GFA family protein</fullName>
    </submittedName>
</protein>
<evidence type="ECO:0000256" key="3">
    <source>
        <dbReference type="ARBA" id="ARBA00022833"/>
    </source>
</evidence>
<keyword evidence="7" id="KW-1185">Reference proteome</keyword>
<organism evidence="6 7">
    <name type="scientific">Mesorhizobium caraganae</name>
    <dbReference type="NCBI Taxonomy" id="483206"/>
    <lineage>
        <taxon>Bacteria</taxon>
        <taxon>Pseudomonadati</taxon>
        <taxon>Pseudomonadota</taxon>
        <taxon>Alphaproteobacteria</taxon>
        <taxon>Hyphomicrobiales</taxon>
        <taxon>Phyllobacteriaceae</taxon>
        <taxon>Mesorhizobium</taxon>
    </lineage>
</organism>
<keyword evidence="3" id="KW-0862">Zinc</keyword>
<gene>
    <name evidence="6" type="ORF">NKI36_14790</name>
</gene>
<dbReference type="RefSeq" id="WP_352558431.1">
    <property type="nucleotide sequence ID" value="NZ_JAMYQB010000010.1"/>
</dbReference>
<dbReference type="InterPro" id="IPR011057">
    <property type="entry name" value="Mss4-like_sf"/>
</dbReference>
<evidence type="ECO:0000259" key="5">
    <source>
        <dbReference type="Pfam" id="PF04828"/>
    </source>
</evidence>
<reference evidence="6 7" key="1">
    <citation type="journal article" date="2024" name="Proc. Natl. Acad. Sci. U.S.A.">
        <title>The evolutionary genomics of adaptation to stress in wild rhizobium bacteria.</title>
        <authorList>
            <person name="Kehlet-Delgado H."/>
            <person name="Montoya A.P."/>
            <person name="Jensen K.T."/>
            <person name="Wendlandt C.E."/>
            <person name="Dexheimer C."/>
            <person name="Roberts M."/>
            <person name="Torres Martinez L."/>
            <person name="Friesen M.L."/>
            <person name="Griffitts J.S."/>
            <person name="Porter S.S."/>
        </authorList>
    </citation>
    <scope>NUCLEOTIDE SEQUENCE [LARGE SCALE GENOMIC DNA]</scope>
    <source>
        <strain evidence="6 7">M0641</strain>
    </source>
</reference>
<evidence type="ECO:0000256" key="4">
    <source>
        <dbReference type="ARBA" id="ARBA00023239"/>
    </source>
</evidence>
<comment type="similarity">
    <text evidence="1">Belongs to the Gfa family.</text>
</comment>
<dbReference type="PANTHER" id="PTHR33337">
    <property type="entry name" value="GFA DOMAIN-CONTAINING PROTEIN"/>
    <property type="match status" value="1"/>
</dbReference>
<accession>A0ABV1Z016</accession>
<evidence type="ECO:0000256" key="2">
    <source>
        <dbReference type="ARBA" id="ARBA00022723"/>
    </source>
</evidence>
<evidence type="ECO:0000313" key="6">
    <source>
        <dbReference type="EMBL" id="MER9405307.1"/>
    </source>
</evidence>
<proteinExistence type="inferred from homology"/>
<dbReference type="PANTHER" id="PTHR33337:SF40">
    <property type="entry name" value="CENP-V_GFA DOMAIN-CONTAINING PROTEIN-RELATED"/>
    <property type="match status" value="1"/>
</dbReference>
<dbReference type="Gene3D" id="3.90.1590.10">
    <property type="entry name" value="glutathione-dependent formaldehyde- activating enzyme (gfa)"/>
    <property type="match status" value="1"/>
</dbReference>
<feature type="domain" description="CENP-V/GFA" evidence="5">
    <location>
        <begin position="17"/>
        <end position="124"/>
    </location>
</feature>
<evidence type="ECO:0000313" key="7">
    <source>
        <dbReference type="Proteomes" id="UP001433071"/>
    </source>
</evidence>